<name>A0A655IS74_MYCTX</name>
<proteinExistence type="predicted"/>
<evidence type="ECO:0000313" key="3">
    <source>
        <dbReference type="EMBL" id="CFE53637.1"/>
    </source>
</evidence>
<dbReference type="GO" id="GO:0009061">
    <property type="term" value="P:anaerobic respiration"/>
    <property type="evidence" value="ECO:0007669"/>
    <property type="project" value="TreeGrafter"/>
</dbReference>
<dbReference type="GO" id="GO:0009055">
    <property type="term" value="F:electron transfer activity"/>
    <property type="evidence" value="ECO:0007669"/>
    <property type="project" value="TreeGrafter"/>
</dbReference>
<dbReference type="Proteomes" id="UP000039217">
    <property type="component" value="Unassembled WGS sequence"/>
</dbReference>
<evidence type="ECO:0000313" key="8">
    <source>
        <dbReference type="Proteomes" id="UP000046947"/>
    </source>
</evidence>
<dbReference type="Proteomes" id="UP000044938">
    <property type="component" value="Unassembled WGS sequence"/>
</dbReference>
<reference evidence="6 7" key="1">
    <citation type="submission" date="2015-03" db="EMBL/GenBank/DDBJ databases">
        <authorList>
            <consortium name="Pathogen Informatics"/>
        </authorList>
    </citation>
    <scope>NUCLEOTIDE SEQUENCE [LARGE SCALE GENOMIC DNA]</scope>
    <source>
        <strain evidence="4 6">D00501624</strain>
        <strain evidence="2 9">G09901357</strain>
        <strain evidence="3 8">H09601792</strain>
        <strain evidence="5 7">M09401471</strain>
    </source>
</reference>
<organism evidence="5 7">
    <name type="scientific">Mycobacterium tuberculosis</name>
    <dbReference type="NCBI Taxonomy" id="1773"/>
    <lineage>
        <taxon>Bacteria</taxon>
        <taxon>Bacillati</taxon>
        <taxon>Actinomycetota</taxon>
        <taxon>Actinomycetes</taxon>
        <taxon>Mycobacteriales</taxon>
        <taxon>Mycobacteriaceae</taxon>
        <taxon>Mycobacterium</taxon>
        <taxon>Mycobacterium tuberculosis complex</taxon>
    </lineage>
</organism>
<dbReference type="RefSeq" id="WP_368571863.1">
    <property type="nucleotide sequence ID" value="NZ_JAVTND010000013.1"/>
</dbReference>
<dbReference type="FunFam" id="4.10.80.40:FF:000003">
    <property type="entry name" value="Fumarate reductase flavoprotein subunit"/>
    <property type="match status" value="1"/>
</dbReference>
<dbReference type="EMBL" id="CFOE01000010">
    <property type="protein sequence ID" value="CFE34878.1"/>
    <property type="molecule type" value="Genomic_DNA"/>
</dbReference>
<dbReference type="GO" id="GO:0005886">
    <property type="term" value="C:plasma membrane"/>
    <property type="evidence" value="ECO:0007669"/>
    <property type="project" value="TreeGrafter"/>
</dbReference>
<dbReference type="EMBL" id="CFOH01000363">
    <property type="protein sequence ID" value="CFE53637.1"/>
    <property type="molecule type" value="Genomic_DNA"/>
</dbReference>
<evidence type="ECO:0000313" key="9">
    <source>
        <dbReference type="Proteomes" id="UP000048289"/>
    </source>
</evidence>
<dbReference type="InterPro" id="IPR030664">
    <property type="entry name" value="SdhA/FrdA/AprA"/>
</dbReference>
<evidence type="ECO:0000313" key="4">
    <source>
        <dbReference type="EMBL" id="CNV34022.1"/>
    </source>
</evidence>
<dbReference type="GO" id="GO:0000104">
    <property type="term" value="F:succinate dehydrogenase activity"/>
    <property type="evidence" value="ECO:0007669"/>
    <property type="project" value="TreeGrafter"/>
</dbReference>
<dbReference type="AlphaFoldDB" id="A0A655IS74"/>
<dbReference type="InterPro" id="IPR015939">
    <property type="entry name" value="Fum_Rdtase/Succ_DH_flav-like_C"/>
</dbReference>
<dbReference type="EMBL" id="CSAJ01000196">
    <property type="protein sequence ID" value="COW13850.1"/>
    <property type="molecule type" value="Genomic_DNA"/>
</dbReference>
<dbReference type="SUPFAM" id="SSF46977">
    <property type="entry name" value="Succinate dehydrogenase/fumarate reductase flavoprotein C-terminal domain"/>
    <property type="match status" value="1"/>
</dbReference>
<dbReference type="EMBL" id="CQQC01000687">
    <property type="protein sequence ID" value="CNV34022.1"/>
    <property type="molecule type" value="Genomic_DNA"/>
</dbReference>
<dbReference type="PANTHER" id="PTHR11632:SF82">
    <property type="entry name" value="FUMARATE REDUCTASE FLAVOPROTEIN SUBUNIT"/>
    <property type="match status" value="1"/>
</dbReference>
<evidence type="ECO:0000313" key="6">
    <source>
        <dbReference type="Proteomes" id="UP000039217"/>
    </source>
</evidence>
<dbReference type="InterPro" id="IPR037099">
    <property type="entry name" value="Fum_R/Succ_DH_flav-like_C_sf"/>
</dbReference>
<evidence type="ECO:0000259" key="1">
    <source>
        <dbReference type="Pfam" id="PF02910"/>
    </source>
</evidence>
<protein>
    <submittedName>
        <fullName evidence="5">Fumarate reductase</fullName>
    </submittedName>
</protein>
<accession>A0A655IS74</accession>
<evidence type="ECO:0000313" key="2">
    <source>
        <dbReference type="EMBL" id="CFE34878.1"/>
    </source>
</evidence>
<dbReference type="Pfam" id="PF02910">
    <property type="entry name" value="Succ_DH_flav_C"/>
    <property type="match status" value="1"/>
</dbReference>
<dbReference type="Proteomes" id="UP000046947">
    <property type="component" value="Unassembled WGS sequence"/>
</dbReference>
<gene>
    <name evidence="5" type="primary">frdA</name>
    <name evidence="2" type="synonym">frdA_1</name>
    <name evidence="4" type="ORF">ERS007661_02109</name>
    <name evidence="2" type="ORF">ERS007681_00171</name>
    <name evidence="3" type="ORF">ERS007688_02269</name>
    <name evidence="5" type="ORF">ERS007720_01808</name>
</gene>
<dbReference type="Gene3D" id="4.10.80.40">
    <property type="entry name" value="succinate dehydrogenase protein domain"/>
    <property type="match status" value="1"/>
</dbReference>
<evidence type="ECO:0000313" key="5">
    <source>
        <dbReference type="EMBL" id="COW13850.1"/>
    </source>
</evidence>
<dbReference type="Proteomes" id="UP000048289">
    <property type="component" value="Unassembled WGS sequence"/>
</dbReference>
<dbReference type="PANTHER" id="PTHR11632">
    <property type="entry name" value="SUCCINATE DEHYDROGENASE 2 FLAVOPROTEIN SUBUNIT"/>
    <property type="match status" value="1"/>
</dbReference>
<feature type="domain" description="Fumarate reductase/succinate dehydrogenase flavoprotein-like C-terminal" evidence="1">
    <location>
        <begin position="1"/>
        <end position="124"/>
    </location>
</feature>
<dbReference type="GO" id="GO:0050660">
    <property type="term" value="F:flavin adenine dinucleotide binding"/>
    <property type="evidence" value="ECO:0007669"/>
    <property type="project" value="TreeGrafter"/>
</dbReference>
<dbReference type="Gene3D" id="1.20.58.100">
    <property type="entry name" value="Fumarate reductase/succinate dehydrogenase flavoprotein-like, C-terminal domain"/>
    <property type="match status" value="1"/>
</dbReference>
<sequence length="126" mass="14145">MQATLESAAGIYRDGPTLTKAVEEIRVLQERFATAGIDDHSRTFNTELTALLELSGMLDVALAIVESGLRREESRGAHQRTDFPNRDDEHFLAHTLVHRESDGTLRVGYLPVTITRWPPGERVYGR</sequence>
<evidence type="ECO:0000313" key="7">
    <source>
        <dbReference type="Proteomes" id="UP000044938"/>
    </source>
</evidence>